<sequence>MPENLSILIPFTDSSASRRGLEVALRMARSENQYEIYTMYVVAVDRRLALDVELPAETALGEQCLAEAEQLVRNVNLRCTGALLQARDVGHAVVDEAVARGVDMIVLGIPAREFEGPVLDIGRTTEYVLRHAPCEVVIVRDGVSS</sequence>
<dbReference type="PANTHER" id="PTHR46268:SF6">
    <property type="entry name" value="UNIVERSAL STRESS PROTEIN UP12"/>
    <property type="match status" value="1"/>
</dbReference>
<dbReference type="InterPro" id="IPR006016">
    <property type="entry name" value="UspA"/>
</dbReference>
<dbReference type="AlphaFoldDB" id="A0A075FVX1"/>
<evidence type="ECO:0000313" key="3">
    <source>
        <dbReference type="EMBL" id="AIE95463.1"/>
    </source>
</evidence>
<dbReference type="InterPro" id="IPR014729">
    <property type="entry name" value="Rossmann-like_a/b/a_fold"/>
</dbReference>
<proteinExistence type="inferred from homology"/>
<evidence type="ECO:0000256" key="1">
    <source>
        <dbReference type="ARBA" id="ARBA00008791"/>
    </source>
</evidence>
<dbReference type="Pfam" id="PF00582">
    <property type="entry name" value="Usp"/>
    <property type="match status" value="1"/>
</dbReference>
<comment type="similarity">
    <text evidence="1">Belongs to the universal stress protein A family.</text>
</comment>
<name>A0A075FVX1_9EURY</name>
<feature type="domain" description="UspA" evidence="2">
    <location>
        <begin position="7"/>
        <end position="140"/>
    </location>
</feature>
<dbReference type="Gene3D" id="3.40.50.620">
    <property type="entry name" value="HUPs"/>
    <property type="match status" value="1"/>
</dbReference>
<reference evidence="3" key="1">
    <citation type="journal article" date="2014" name="Genome Biol. Evol.">
        <title>Pangenome evidence for extensive interdomain horizontal transfer affecting lineage core and shell genes in uncultured planktonic thaumarchaeota and euryarchaeota.</title>
        <authorList>
            <person name="Deschamps P."/>
            <person name="Zivanovic Y."/>
            <person name="Moreira D."/>
            <person name="Rodriguez-Valera F."/>
            <person name="Lopez-Garcia P."/>
        </authorList>
    </citation>
    <scope>NUCLEOTIDE SEQUENCE</scope>
</reference>
<protein>
    <submittedName>
        <fullName evidence="3">UspA domain-containing protein</fullName>
    </submittedName>
</protein>
<dbReference type="PANTHER" id="PTHR46268">
    <property type="entry name" value="STRESS RESPONSE PROTEIN NHAX"/>
    <property type="match status" value="1"/>
</dbReference>
<dbReference type="CDD" id="cd00293">
    <property type="entry name" value="USP-like"/>
    <property type="match status" value="1"/>
</dbReference>
<accession>A0A075FVX1</accession>
<dbReference type="SUPFAM" id="SSF52402">
    <property type="entry name" value="Adenine nucleotide alpha hydrolases-like"/>
    <property type="match status" value="1"/>
</dbReference>
<organism evidence="3">
    <name type="scientific">uncultured marine group II/III euryarchaeote AD1000_66_E09</name>
    <dbReference type="NCBI Taxonomy" id="1457798"/>
    <lineage>
        <taxon>Archaea</taxon>
        <taxon>Methanobacteriati</taxon>
        <taxon>Methanobacteriota</taxon>
        <taxon>environmental samples</taxon>
    </lineage>
</organism>
<dbReference type="EMBL" id="KF900453">
    <property type="protein sequence ID" value="AIE95463.1"/>
    <property type="molecule type" value="Genomic_DNA"/>
</dbReference>
<evidence type="ECO:0000259" key="2">
    <source>
        <dbReference type="Pfam" id="PF00582"/>
    </source>
</evidence>